<evidence type="ECO:0000256" key="2">
    <source>
        <dbReference type="SAM" id="SignalP"/>
    </source>
</evidence>
<dbReference type="RefSeq" id="WP_200340996.1">
    <property type="nucleotide sequence ID" value="NZ_NRRL01000028.1"/>
</dbReference>
<evidence type="ECO:0000313" key="5">
    <source>
        <dbReference type="Proteomes" id="UP001296873"/>
    </source>
</evidence>
<gene>
    <name evidence="4" type="ORF">CKO28_11610</name>
</gene>
<accession>A0ABS1DFK9</accession>
<proteinExistence type="predicted"/>
<feature type="compositionally biased region" description="Low complexity" evidence="1">
    <location>
        <begin position="27"/>
        <end position="46"/>
    </location>
</feature>
<feature type="chain" id="PRO_5046463357" description="DUF4168 domain-containing protein" evidence="2">
    <location>
        <begin position="32"/>
        <end position="144"/>
    </location>
</feature>
<dbReference type="Proteomes" id="UP001296873">
    <property type="component" value="Unassembled WGS sequence"/>
</dbReference>
<reference evidence="4 5" key="1">
    <citation type="journal article" date="2020" name="Microorganisms">
        <title>Osmotic Adaptation and Compatible Solute Biosynthesis of Phototrophic Bacteria as Revealed from Genome Analyses.</title>
        <authorList>
            <person name="Imhoff J.F."/>
            <person name="Rahn T."/>
            <person name="Kunzel S."/>
            <person name="Keller A."/>
            <person name="Neulinger S.C."/>
        </authorList>
    </citation>
    <scope>NUCLEOTIDE SEQUENCE [LARGE SCALE GENOMIC DNA]</scope>
    <source>
        <strain evidence="4 5">DSM 9895</strain>
    </source>
</reference>
<organism evidence="4 5">
    <name type="scientific">Rhodovibrio sodomensis</name>
    <dbReference type="NCBI Taxonomy" id="1088"/>
    <lineage>
        <taxon>Bacteria</taxon>
        <taxon>Pseudomonadati</taxon>
        <taxon>Pseudomonadota</taxon>
        <taxon>Alphaproteobacteria</taxon>
        <taxon>Rhodospirillales</taxon>
        <taxon>Rhodovibrionaceae</taxon>
        <taxon>Rhodovibrio</taxon>
    </lineage>
</organism>
<evidence type="ECO:0000256" key="1">
    <source>
        <dbReference type="SAM" id="MobiDB-lite"/>
    </source>
</evidence>
<evidence type="ECO:0000259" key="3">
    <source>
        <dbReference type="Pfam" id="PF13767"/>
    </source>
</evidence>
<feature type="region of interest" description="Disordered" evidence="1">
    <location>
        <begin position="27"/>
        <end position="53"/>
    </location>
</feature>
<evidence type="ECO:0000313" key="4">
    <source>
        <dbReference type="EMBL" id="MBK1668674.1"/>
    </source>
</evidence>
<name>A0ABS1DFK9_9PROT</name>
<comment type="caution">
    <text evidence="4">The sequence shown here is derived from an EMBL/GenBank/DDBJ whole genome shotgun (WGS) entry which is preliminary data.</text>
</comment>
<feature type="signal peptide" evidence="2">
    <location>
        <begin position="1"/>
        <end position="31"/>
    </location>
</feature>
<dbReference type="EMBL" id="NRRL01000028">
    <property type="protein sequence ID" value="MBK1668674.1"/>
    <property type="molecule type" value="Genomic_DNA"/>
</dbReference>
<protein>
    <recommendedName>
        <fullName evidence="3">DUF4168 domain-containing protein</fullName>
    </recommendedName>
</protein>
<dbReference type="InterPro" id="IPR025433">
    <property type="entry name" value="DUF4168"/>
</dbReference>
<feature type="domain" description="DUF4168" evidence="3">
    <location>
        <begin position="51"/>
        <end position="131"/>
    </location>
</feature>
<dbReference type="Pfam" id="PF13767">
    <property type="entry name" value="DUF4168"/>
    <property type="match status" value="1"/>
</dbReference>
<keyword evidence="5" id="KW-1185">Reference proteome</keyword>
<keyword evidence="2" id="KW-0732">Signal</keyword>
<sequence length="144" mass="15628">MTSRSPLRALAIALAAVAGLAVAGVSGPAAAQNSGNQGSGQPSQQQTPDYSDAKLESFAVAAAKVRTVMQEYRPQLRQARQNQDRAQFEKVRMQARQAVEQEIAATEGISSREYQQIAQDARKDENLRRKVLGMMKAQQQGQGQ</sequence>